<evidence type="ECO:0000256" key="2">
    <source>
        <dbReference type="ARBA" id="ARBA00004496"/>
    </source>
</evidence>
<name>A0A3M8CL19_9BACL</name>
<keyword evidence="8" id="KW-1006">Bacterial flagellum protein export</keyword>
<sequence length="272" mass="30871">MISLSRIIKSANYKPSDDSFLLSVTPVILQTEVDPERLQKNQEILNQAEIEAKTIVQDAEETAQTILRQASEQGEQLKQQAMQEIELWWQQKREEADTLFQEVRESAYQSGFEEGRSEGHRQAYEEETDAVTQARSILEQAYTNKEQIVAEAEPFLVELSLEVAQKVIGIELEQQPELVLEMAKKVLRRSRVHGNITVCVNHKYFESVQENRAQLLALLDGQAELSIYPDYTVQDGGCVIRTQLGSVDARVDTQLSEIKRVLLEIAQGSDHA</sequence>
<organism evidence="10 11">
    <name type="scientific">Brevibacillus invocatus</name>
    <dbReference type="NCBI Taxonomy" id="173959"/>
    <lineage>
        <taxon>Bacteria</taxon>
        <taxon>Bacillati</taxon>
        <taxon>Bacillota</taxon>
        <taxon>Bacilli</taxon>
        <taxon>Bacillales</taxon>
        <taxon>Paenibacillaceae</taxon>
        <taxon>Brevibacillus</taxon>
    </lineage>
</organism>
<protein>
    <submittedName>
        <fullName evidence="10">Flagellar assembly protein FliH</fullName>
    </submittedName>
</protein>
<accession>A0A3M8CL19</accession>
<comment type="function">
    <text evidence="1">Needed for flagellar regrowth and assembly.</text>
</comment>
<keyword evidence="6" id="KW-1005">Bacterial flagellum biogenesis</keyword>
<keyword evidence="10" id="KW-0969">Cilium</keyword>
<dbReference type="Pfam" id="PF02108">
    <property type="entry name" value="FliH"/>
    <property type="match status" value="1"/>
</dbReference>
<dbReference type="OrthoDB" id="19020at2"/>
<dbReference type="InterPro" id="IPR051472">
    <property type="entry name" value="T3SS_Stator/FliH"/>
</dbReference>
<evidence type="ECO:0000256" key="7">
    <source>
        <dbReference type="ARBA" id="ARBA00022927"/>
    </source>
</evidence>
<dbReference type="GO" id="GO:0009288">
    <property type="term" value="C:bacterial-type flagellum"/>
    <property type="evidence" value="ECO:0007669"/>
    <property type="project" value="InterPro"/>
</dbReference>
<dbReference type="Gene3D" id="1.20.5.2950">
    <property type="match status" value="1"/>
</dbReference>
<keyword evidence="11" id="KW-1185">Reference proteome</keyword>
<keyword evidence="7" id="KW-0653">Protein transport</keyword>
<keyword evidence="10" id="KW-0282">Flagellum</keyword>
<dbReference type="InterPro" id="IPR000563">
    <property type="entry name" value="Flag_FliH"/>
</dbReference>
<dbReference type="GO" id="GO:0071973">
    <property type="term" value="P:bacterial-type flagellum-dependent cell motility"/>
    <property type="evidence" value="ECO:0007669"/>
    <property type="project" value="InterPro"/>
</dbReference>
<comment type="similarity">
    <text evidence="3">Belongs to the FliH family.</text>
</comment>
<dbReference type="Proteomes" id="UP000282028">
    <property type="component" value="Unassembled WGS sequence"/>
</dbReference>
<dbReference type="PRINTS" id="PR01003">
    <property type="entry name" value="FLGFLIH"/>
</dbReference>
<keyword evidence="10" id="KW-0966">Cell projection</keyword>
<evidence type="ECO:0000259" key="9">
    <source>
        <dbReference type="Pfam" id="PF02108"/>
    </source>
</evidence>
<evidence type="ECO:0000256" key="1">
    <source>
        <dbReference type="ARBA" id="ARBA00003041"/>
    </source>
</evidence>
<keyword evidence="4" id="KW-0813">Transport</keyword>
<evidence type="ECO:0000313" key="11">
    <source>
        <dbReference type="Proteomes" id="UP000282028"/>
    </source>
</evidence>
<evidence type="ECO:0000313" key="10">
    <source>
        <dbReference type="EMBL" id="RNB76344.1"/>
    </source>
</evidence>
<dbReference type="GO" id="GO:0015031">
    <property type="term" value="P:protein transport"/>
    <property type="evidence" value="ECO:0007669"/>
    <property type="project" value="UniProtKB-KW"/>
</dbReference>
<evidence type="ECO:0000256" key="6">
    <source>
        <dbReference type="ARBA" id="ARBA00022795"/>
    </source>
</evidence>
<dbReference type="InterPro" id="IPR018035">
    <property type="entry name" value="Flagellar_FliH/T3SS_HrpE"/>
</dbReference>
<evidence type="ECO:0000256" key="5">
    <source>
        <dbReference type="ARBA" id="ARBA00022490"/>
    </source>
</evidence>
<dbReference type="GO" id="GO:0003774">
    <property type="term" value="F:cytoskeletal motor activity"/>
    <property type="evidence" value="ECO:0007669"/>
    <property type="project" value="InterPro"/>
</dbReference>
<gene>
    <name evidence="10" type="ORF">EDM52_03175</name>
</gene>
<dbReference type="AlphaFoldDB" id="A0A3M8CL19"/>
<keyword evidence="5" id="KW-0963">Cytoplasm</keyword>
<dbReference type="GO" id="GO:0005829">
    <property type="term" value="C:cytosol"/>
    <property type="evidence" value="ECO:0007669"/>
    <property type="project" value="TreeGrafter"/>
</dbReference>
<reference evidence="10 11" key="1">
    <citation type="submission" date="2018-10" db="EMBL/GenBank/DDBJ databases">
        <title>Phylogenomics of Brevibacillus.</title>
        <authorList>
            <person name="Dunlap C."/>
        </authorList>
    </citation>
    <scope>NUCLEOTIDE SEQUENCE [LARGE SCALE GENOMIC DNA]</scope>
    <source>
        <strain evidence="10 11">JCM 12215</strain>
    </source>
</reference>
<evidence type="ECO:0000256" key="8">
    <source>
        <dbReference type="ARBA" id="ARBA00023225"/>
    </source>
</evidence>
<dbReference type="GO" id="GO:0044781">
    <property type="term" value="P:bacterial-type flagellum organization"/>
    <property type="evidence" value="ECO:0007669"/>
    <property type="project" value="UniProtKB-KW"/>
</dbReference>
<evidence type="ECO:0000256" key="3">
    <source>
        <dbReference type="ARBA" id="ARBA00006602"/>
    </source>
</evidence>
<dbReference type="PANTHER" id="PTHR34982">
    <property type="entry name" value="YOP PROTEINS TRANSLOCATION PROTEIN L"/>
    <property type="match status" value="1"/>
</dbReference>
<dbReference type="EMBL" id="RHHR01000007">
    <property type="protein sequence ID" value="RNB76344.1"/>
    <property type="molecule type" value="Genomic_DNA"/>
</dbReference>
<dbReference type="PANTHER" id="PTHR34982:SF1">
    <property type="entry name" value="FLAGELLAR ASSEMBLY PROTEIN FLIH"/>
    <property type="match status" value="1"/>
</dbReference>
<comment type="subcellular location">
    <subcellularLocation>
        <location evidence="2">Cytoplasm</location>
    </subcellularLocation>
</comment>
<feature type="domain" description="Flagellar assembly protein FliH/Type III secretion system HrpE" evidence="9">
    <location>
        <begin position="130"/>
        <end position="257"/>
    </location>
</feature>
<dbReference type="RefSeq" id="WP_122907554.1">
    <property type="nucleotide sequence ID" value="NZ_CBCSBE010000008.1"/>
</dbReference>
<proteinExistence type="inferred from homology"/>
<comment type="caution">
    <text evidence="10">The sequence shown here is derived from an EMBL/GenBank/DDBJ whole genome shotgun (WGS) entry which is preliminary data.</text>
</comment>
<evidence type="ECO:0000256" key="4">
    <source>
        <dbReference type="ARBA" id="ARBA00022448"/>
    </source>
</evidence>